<keyword evidence="3" id="KW-1185">Reference proteome</keyword>
<dbReference type="InterPro" id="IPR002156">
    <property type="entry name" value="RNaseH_domain"/>
</dbReference>
<accession>A0ABR0Q7E4</accession>
<dbReference type="Gene3D" id="3.30.420.10">
    <property type="entry name" value="Ribonuclease H-like superfamily/Ribonuclease H"/>
    <property type="match status" value="1"/>
</dbReference>
<sequence length="341" mass="38675">MEIEIPNTSMDGLLLDVKGTKLRALRCHFQDLSLVEKGGFEMVVTDLEICNAIFGMAPLKASGADGFHAKFYQTQCDTVGPSVCSMRLGHLIDEVVNNERWKPLVLLKGGPALSHLFFADDLMLFGEVDLKQGGPQFFGDHILIRKPTLLKWDDCCRPVEVGIFFGPLRNFFVGFEQPDDTLRVCDLVNEFRNWDWIRLKSFLPNPIVMQIALLLPSSLDAGNDRLLWRWAARNALSMAKTYRGKDKVFRIEARSMLEGLQLVWGKGYRQVELESDNALLVELILASKSIDSQFKKLWAIHKLIQVNWKVCIHHIPRVDNAIADFLAKHAAIGFTSIQVFF</sequence>
<dbReference type="PANTHER" id="PTHR47723">
    <property type="entry name" value="OS05G0353850 PROTEIN"/>
    <property type="match status" value="1"/>
</dbReference>
<organism evidence="2 3">
    <name type="scientific">Gossypium arboreum</name>
    <name type="common">Tree cotton</name>
    <name type="synonym">Gossypium nanking</name>
    <dbReference type="NCBI Taxonomy" id="29729"/>
    <lineage>
        <taxon>Eukaryota</taxon>
        <taxon>Viridiplantae</taxon>
        <taxon>Streptophyta</taxon>
        <taxon>Embryophyta</taxon>
        <taxon>Tracheophyta</taxon>
        <taxon>Spermatophyta</taxon>
        <taxon>Magnoliopsida</taxon>
        <taxon>eudicotyledons</taxon>
        <taxon>Gunneridae</taxon>
        <taxon>Pentapetalae</taxon>
        <taxon>rosids</taxon>
        <taxon>malvids</taxon>
        <taxon>Malvales</taxon>
        <taxon>Malvaceae</taxon>
        <taxon>Malvoideae</taxon>
        <taxon>Gossypium</taxon>
    </lineage>
</organism>
<proteinExistence type="predicted"/>
<dbReference type="InterPro" id="IPR044730">
    <property type="entry name" value="RNase_H-like_dom_plant"/>
</dbReference>
<dbReference type="InterPro" id="IPR053151">
    <property type="entry name" value="RNase_H-like"/>
</dbReference>
<reference evidence="2 3" key="1">
    <citation type="submission" date="2023-03" db="EMBL/GenBank/DDBJ databases">
        <title>WGS of Gossypium arboreum.</title>
        <authorList>
            <person name="Yu D."/>
        </authorList>
    </citation>
    <scope>NUCLEOTIDE SEQUENCE [LARGE SCALE GENOMIC DNA]</scope>
    <source>
        <tissue evidence="2">Leaf</tissue>
    </source>
</reference>
<dbReference type="Pfam" id="PF13456">
    <property type="entry name" value="RVT_3"/>
    <property type="match status" value="1"/>
</dbReference>
<evidence type="ECO:0000259" key="1">
    <source>
        <dbReference type="Pfam" id="PF13456"/>
    </source>
</evidence>
<dbReference type="SUPFAM" id="SSF53098">
    <property type="entry name" value="Ribonuclease H-like"/>
    <property type="match status" value="1"/>
</dbReference>
<dbReference type="PANTHER" id="PTHR47723:SF24">
    <property type="entry name" value="RNASE H TYPE-1 DOMAIN-CONTAINING PROTEIN"/>
    <property type="match status" value="1"/>
</dbReference>
<name>A0ABR0Q7E4_GOSAR</name>
<protein>
    <recommendedName>
        <fullName evidence="1">RNase H type-1 domain-containing protein</fullName>
    </recommendedName>
</protein>
<feature type="domain" description="RNase H type-1" evidence="1">
    <location>
        <begin position="235"/>
        <end position="330"/>
    </location>
</feature>
<dbReference type="EMBL" id="JARKNE010000004">
    <property type="protein sequence ID" value="KAK5834979.1"/>
    <property type="molecule type" value="Genomic_DNA"/>
</dbReference>
<evidence type="ECO:0000313" key="3">
    <source>
        <dbReference type="Proteomes" id="UP001358586"/>
    </source>
</evidence>
<dbReference type="CDD" id="cd06222">
    <property type="entry name" value="RNase_H_like"/>
    <property type="match status" value="1"/>
</dbReference>
<evidence type="ECO:0000313" key="2">
    <source>
        <dbReference type="EMBL" id="KAK5834979.1"/>
    </source>
</evidence>
<gene>
    <name evidence="2" type="ORF">PVK06_010661</name>
</gene>
<dbReference type="InterPro" id="IPR036397">
    <property type="entry name" value="RNaseH_sf"/>
</dbReference>
<dbReference type="Proteomes" id="UP001358586">
    <property type="component" value="Chromosome 4"/>
</dbReference>
<dbReference type="InterPro" id="IPR012337">
    <property type="entry name" value="RNaseH-like_sf"/>
</dbReference>
<comment type="caution">
    <text evidence="2">The sequence shown here is derived from an EMBL/GenBank/DDBJ whole genome shotgun (WGS) entry which is preliminary data.</text>
</comment>